<keyword evidence="3" id="KW-1003">Cell membrane</keyword>
<dbReference type="PANTHER" id="PTHR33778">
    <property type="entry name" value="PROTEIN MGTC"/>
    <property type="match status" value="1"/>
</dbReference>
<dbReference type="EMBL" id="BX908798">
    <property type="protein sequence ID" value="CAF24723.1"/>
    <property type="molecule type" value="Genomic_DNA"/>
</dbReference>
<feature type="transmembrane region" description="Helical" evidence="7">
    <location>
        <begin position="36"/>
        <end position="57"/>
    </location>
</feature>
<keyword evidence="4 7" id="KW-0812">Transmembrane</keyword>
<comment type="similarity">
    <text evidence="2">Belongs to the MgtC/SapB family.</text>
</comment>
<protein>
    <recommendedName>
        <fullName evidence="8">MgtC/SapB/SrpB/YhiD N-terminal domain-containing protein</fullName>
    </recommendedName>
</protein>
<gene>
    <name evidence="9" type="ORF">PC_RS09590</name>
</gene>
<dbReference type="OrthoDB" id="9811198at2"/>
<dbReference type="HOGENOM" id="CLU_079292_0_1_0"/>
<dbReference type="InterPro" id="IPR049177">
    <property type="entry name" value="MgtC_SapB_SrpB_YhiD_N"/>
</dbReference>
<evidence type="ECO:0000256" key="6">
    <source>
        <dbReference type="ARBA" id="ARBA00023136"/>
    </source>
</evidence>
<evidence type="ECO:0000256" key="1">
    <source>
        <dbReference type="ARBA" id="ARBA00004651"/>
    </source>
</evidence>
<dbReference type="AlphaFoldDB" id="Q6M9M6"/>
<evidence type="ECO:0000256" key="4">
    <source>
        <dbReference type="ARBA" id="ARBA00022692"/>
    </source>
</evidence>
<organism evidence="9 10">
    <name type="scientific">Protochlamydia amoebophila (strain UWE25)</name>
    <dbReference type="NCBI Taxonomy" id="264201"/>
    <lineage>
        <taxon>Bacteria</taxon>
        <taxon>Pseudomonadati</taxon>
        <taxon>Chlamydiota</taxon>
        <taxon>Chlamydiia</taxon>
        <taxon>Parachlamydiales</taxon>
        <taxon>Parachlamydiaceae</taxon>
        <taxon>Candidatus Protochlamydia</taxon>
    </lineage>
</organism>
<dbReference type="PRINTS" id="PR01837">
    <property type="entry name" value="MGTCSAPBPROT"/>
</dbReference>
<dbReference type="Pfam" id="PF02308">
    <property type="entry name" value="MgtC"/>
    <property type="match status" value="1"/>
</dbReference>
<feature type="transmembrane region" description="Helical" evidence="7">
    <location>
        <begin position="77"/>
        <end position="96"/>
    </location>
</feature>
<feature type="domain" description="MgtC/SapB/SrpB/YhiD N-terminal" evidence="8">
    <location>
        <begin position="17"/>
        <end position="146"/>
    </location>
</feature>
<dbReference type="RefSeq" id="WP_011176542.1">
    <property type="nucleotide sequence ID" value="NC_005861.2"/>
</dbReference>
<evidence type="ECO:0000256" key="2">
    <source>
        <dbReference type="ARBA" id="ARBA00009298"/>
    </source>
</evidence>
<dbReference type="GO" id="GO:0005886">
    <property type="term" value="C:plasma membrane"/>
    <property type="evidence" value="ECO:0007669"/>
    <property type="project" value="UniProtKB-SubCell"/>
</dbReference>
<feature type="transmembrane region" description="Helical" evidence="7">
    <location>
        <begin position="108"/>
        <end position="126"/>
    </location>
</feature>
<evidence type="ECO:0000256" key="5">
    <source>
        <dbReference type="ARBA" id="ARBA00022989"/>
    </source>
</evidence>
<evidence type="ECO:0000259" key="8">
    <source>
        <dbReference type="Pfam" id="PF02308"/>
    </source>
</evidence>
<comment type="subcellular location">
    <subcellularLocation>
        <location evidence="1">Cell membrane</location>
        <topology evidence="1">Multi-pass membrane protein</topology>
    </subcellularLocation>
</comment>
<evidence type="ECO:0000313" key="10">
    <source>
        <dbReference type="Proteomes" id="UP000000529"/>
    </source>
</evidence>
<feature type="transmembrane region" description="Helical" evidence="7">
    <location>
        <begin position="132"/>
        <end position="149"/>
    </location>
</feature>
<sequence length="229" mass="25342">MENFAPMLSHVEILLRLMLAATMGGLIGLERERTSWFAGLRTHMLVCMGSSLLMIVSQYGFNDVLRSQLIVLDPSRVAAQVVSGIGFLGTGTILFWKNTIKGLTTAASLWAVAAVGLSIGGGLYLAAISMTVMIFIVLACVKPLENYFFKKKFFKEIRFTMKPTVSISSIEDVLIKMQLRLDLTNFQIEPEGEKELVRLYFKSVSNINTLSVLKALKELPGIETIEAIE</sequence>
<accession>Q6M9M6</accession>
<evidence type="ECO:0000313" key="9">
    <source>
        <dbReference type="EMBL" id="CAF24723.1"/>
    </source>
</evidence>
<dbReference type="STRING" id="264201.pc1999"/>
<dbReference type="Proteomes" id="UP000000529">
    <property type="component" value="Chromosome"/>
</dbReference>
<evidence type="ECO:0000256" key="3">
    <source>
        <dbReference type="ARBA" id="ARBA00022475"/>
    </source>
</evidence>
<evidence type="ECO:0000256" key="7">
    <source>
        <dbReference type="SAM" id="Phobius"/>
    </source>
</evidence>
<reference evidence="9 10" key="1">
    <citation type="journal article" date="2004" name="Science">
        <title>Illuminating the evolutionary history of chlamydiae.</title>
        <authorList>
            <person name="Horn M."/>
            <person name="Collingro A."/>
            <person name="Schmitz-Esser S."/>
            <person name="Beier C.L."/>
            <person name="Purkhold U."/>
            <person name="Fartmann B."/>
            <person name="Brandt P."/>
            <person name="Nyakatura G.J."/>
            <person name="Droege M."/>
            <person name="Frishman D."/>
            <person name="Rattei T."/>
            <person name="Mewes H."/>
            <person name="Wagner M."/>
        </authorList>
    </citation>
    <scope>NUCLEOTIDE SEQUENCE [LARGE SCALE GENOMIC DNA]</scope>
    <source>
        <strain evidence="9 10">UWE25</strain>
    </source>
</reference>
<proteinExistence type="inferred from homology"/>
<feature type="transmembrane region" description="Helical" evidence="7">
    <location>
        <begin position="13"/>
        <end position="29"/>
    </location>
</feature>
<dbReference type="eggNOG" id="COG1285">
    <property type="taxonomic scope" value="Bacteria"/>
</dbReference>
<dbReference type="PANTHER" id="PTHR33778:SF1">
    <property type="entry name" value="MAGNESIUM TRANSPORTER YHID-RELATED"/>
    <property type="match status" value="1"/>
</dbReference>
<keyword evidence="5 7" id="KW-1133">Transmembrane helix</keyword>
<dbReference type="InterPro" id="IPR003416">
    <property type="entry name" value="MgtC/SapB/SrpB/YhiD_fam"/>
</dbReference>
<name>Q6M9M6_PARUW</name>
<keyword evidence="6 7" id="KW-0472">Membrane</keyword>
<dbReference type="KEGG" id="pcu:PC_RS09590"/>
<keyword evidence="10" id="KW-1185">Reference proteome</keyword>